<dbReference type="RefSeq" id="WP_064002569.1">
    <property type="nucleotide sequence ID" value="NZ_LSTV01000002.1"/>
</dbReference>
<dbReference type="EMBL" id="LSTV01000002">
    <property type="protein sequence ID" value="OAH50202.1"/>
    <property type="molecule type" value="Genomic_DNA"/>
</dbReference>
<dbReference type="AlphaFoldDB" id="A0A177K9Y2"/>
<sequence length="273" mass="29921">MALIIHSRTGARIAGGSPTAAEVREARRSGITTLRLDTASFDRAGADMQWVTDIPTLRTVFLHERVKTPDLASMAGATVDELCVWTPGATPVSGEEIGWFRRIDCEAASFVTDGWRHLTGVVTLHVGRVTDPDVRIGDGCHQLTFLKLRGRSQTARLAWQQPPASLGTFMTHSLRWRDLDDLARCAQLTSVQVYNSTVDIHQGTIDISAFAQTPTLRELHLAENLPLRGVPAVLAGAPDVTVHVARDLHDAPDDADRIHRITVPIKKQRPLTP</sequence>
<dbReference type="Proteomes" id="UP000076998">
    <property type="component" value="Unassembled WGS sequence"/>
</dbReference>
<organism evidence="1 2">
    <name type="scientific">Microbacterium oleivorans</name>
    <dbReference type="NCBI Taxonomy" id="273677"/>
    <lineage>
        <taxon>Bacteria</taxon>
        <taxon>Bacillati</taxon>
        <taxon>Actinomycetota</taxon>
        <taxon>Actinomycetes</taxon>
        <taxon>Micrococcales</taxon>
        <taxon>Microbacteriaceae</taxon>
        <taxon>Microbacterium</taxon>
    </lineage>
</organism>
<evidence type="ECO:0000313" key="2">
    <source>
        <dbReference type="Proteomes" id="UP000076998"/>
    </source>
</evidence>
<proteinExistence type="predicted"/>
<comment type="caution">
    <text evidence="1">The sequence shown here is derived from an EMBL/GenBank/DDBJ whole genome shotgun (WGS) entry which is preliminary data.</text>
</comment>
<accession>A0A177K9Y2</accession>
<gene>
    <name evidence="1" type="ORF">AYL44_06970</name>
</gene>
<name>A0A177K9Y2_9MICO</name>
<dbReference type="OrthoDB" id="2448833at2"/>
<reference evidence="1 2" key="1">
    <citation type="submission" date="2016-02" db="EMBL/GenBank/DDBJ databases">
        <authorList>
            <person name="Wen L."/>
            <person name="He K."/>
            <person name="Yang H."/>
        </authorList>
    </citation>
    <scope>NUCLEOTIDE SEQUENCE [LARGE SCALE GENOMIC DNA]</scope>
    <source>
        <strain evidence="1 2">CD11_3</strain>
    </source>
</reference>
<evidence type="ECO:0000313" key="1">
    <source>
        <dbReference type="EMBL" id="OAH50202.1"/>
    </source>
</evidence>
<protein>
    <submittedName>
        <fullName evidence="1">Uncharacterized protein</fullName>
    </submittedName>
</protein>